<evidence type="ECO:0000259" key="4">
    <source>
        <dbReference type="SMART" id="SM00331"/>
    </source>
</evidence>
<dbReference type="InterPro" id="IPR036457">
    <property type="entry name" value="PPM-type-like_dom_sf"/>
</dbReference>
<dbReference type="Gene3D" id="3.60.40.10">
    <property type="entry name" value="PPM-type phosphatase domain"/>
    <property type="match status" value="1"/>
</dbReference>
<dbReference type="RefSeq" id="WP_282590752.1">
    <property type="nucleotide sequence ID" value="NZ_JAPAAF010000005.1"/>
</dbReference>
<keyword evidence="2" id="KW-0175">Coiled coil</keyword>
<organism evidence="5 6">
    <name type="scientific">Gaoshiqia sediminis</name>
    <dbReference type="NCBI Taxonomy" id="2986998"/>
    <lineage>
        <taxon>Bacteria</taxon>
        <taxon>Pseudomonadati</taxon>
        <taxon>Bacteroidota</taxon>
        <taxon>Bacteroidia</taxon>
        <taxon>Marinilabiliales</taxon>
        <taxon>Prolixibacteraceae</taxon>
        <taxon>Gaoshiqia</taxon>
    </lineage>
</organism>
<protein>
    <submittedName>
        <fullName evidence="5">SpoIIE family protein phosphatase</fullName>
    </submittedName>
</protein>
<dbReference type="Gene3D" id="6.10.340.10">
    <property type="match status" value="1"/>
</dbReference>
<keyword evidence="3" id="KW-1133">Transmembrane helix</keyword>
<dbReference type="GO" id="GO:0016791">
    <property type="term" value="F:phosphatase activity"/>
    <property type="evidence" value="ECO:0007669"/>
    <property type="project" value="TreeGrafter"/>
</dbReference>
<sequence length="631" mass="71664">MNNRSIAFQLSIYILTAVTLVISVIVFLHYNFSRKILIQKIEESAIHQSKQITAQVTRNIVTAQEVSRNVANQALYYQSHGDLEFFLSQALNSNPLMTGFHVELFSPSGSQYLSVIRTDSTAHQIFRDDRFCSANITPTVRIQVAGGETVWSEPFYCLLDTSRLIASYSHAIYTRDGAIGGILSGQISLDFLNKVVSGMMFEKGGFAFIVGEQGTFLTHPKQEWIMQRNIYEISHQIFPENRDKYEQLLRSHLAGSGFAYPELYDYKKSWFHFSPIPHTNWSVIIIVPAKELFNDLDLILREIILVSAIGLLSVLAIIILIFRKMLLPLASVVKSIQRFSFGDRRRLNRKNEVELLNDSLQELQQQYNSYLQEQNQSRKDRRKFEKDLKSAKEIQTAIIPKEYTTDPDHPEIELFAALQPAESIGGDLYDYFFIDSKHLLFTMGDVSGKGIPAALFMAVAHTMIKNKANALSAKKIIEQVNKELSYQNTNQHFLTLFLGILNTETGVLNYCNAAHNYPFVVRPNKEVSLLEKTHGLPVGVYANKPYSGDYMVLEKGDMLVLYTDGVTDCKDSSDTFYGIDRLTDNLSNMTDLPAPELVKRLLKSLAVFRGETRQADDISLMAIRYHGKDHE</sequence>
<dbReference type="Pfam" id="PF07228">
    <property type="entry name" value="SpoIIE"/>
    <property type="match status" value="1"/>
</dbReference>
<evidence type="ECO:0000256" key="1">
    <source>
        <dbReference type="ARBA" id="ARBA00022801"/>
    </source>
</evidence>
<keyword evidence="3" id="KW-0472">Membrane</keyword>
<keyword evidence="3" id="KW-0812">Transmembrane</keyword>
<feature type="transmembrane region" description="Helical" evidence="3">
    <location>
        <begin position="6"/>
        <end position="30"/>
    </location>
</feature>
<proteinExistence type="predicted"/>
<feature type="transmembrane region" description="Helical" evidence="3">
    <location>
        <begin position="303"/>
        <end position="322"/>
    </location>
</feature>
<keyword evidence="6" id="KW-1185">Reference proteome</keyword>
<dbReference type="Gene3D" id="3.30.450.20">
    <property type="entry name" value="PAS domain"/>
    <property type="match status" value="1"/>
</dbReference>
<evidence type="ECO:0000313" key="5">
    <source>
        <dbReference type="EMBL" id="MCW0482144.1"/>
    </source>
</evidence>
<feature type="coiled-coil region" evidence="2">
    <location>
        <begin position="346"/>
        <end position="380"/>
    </location>
</feature>
<dbReference type="EMBL" id="JAPAAF010000005">
    <property type="protein sequence ID" value="MCW0482144.1"/>
    <property type="molecule type" value="Genomic_DNA"/>
</dbReference>
<evidence type="ECO:0000256" key="2">
    <source>
        <dbReference type="SAM" id="Coils"/>
    </source>
</evidence>
<feature type="domain" description="PPM-type phosphatase" evidence="4">
    <location>
        <begin position="409"/>
        <end position="625"/>
    </location>
</feature>
<dbReference type="InterPro" id="IPR052016">
    <property type="entry name" value="Bact_Sigma-Reg"/>
</dbReference>
<dbReference type="CDD" id="cd12912">
    <property type="entry name" value="PDC2_MCP_like"/>
    <property type="match status" value="1"/>
</dbReference>
<dbReference type="SMART" id="SM00331">
    <property type="entry name" value="PP2C_SIG"/>
    <property type="match status" value="1"/>
</dbReference>
<dbReference type="CDD" id="cd18773">
    <property type="entry name" value="PDC1_HK_sensor"/>
    <property type="match status" value="1"/>
</dbReference>
<dbReference type="PANTHER" id="PTHR43156">
    <property type="entry name" value="STAGE II SPORULATION PROTEIN E-RELATED"/>
    <property type="match status" value="1"/>
</dbReference>
<dbReference type="AlphaFoldDB" id="A0AA41Y2A2"/>
<dbReference type="SUPFAM" id="SSF81606">
    <property type="entry name" value="PP2C-like"/>
    <property type="match status" value="1"/>
</dbReference>
<dbReference type="PANTHER" id="PTHR43156:SF2">
    <property type="entry name" value="STAGE II SPORULATION PROTEIN E"/>
    <property type="match status" value="1"/>
</dbReference>
<reference evidence="5" key="1">
    <citation type="submission" date="2022-10" db="EMBL/GenBank/DDBJ databases">
        <title>Gaoshiqiia sediminis gen. nov., sp. nov., isolated from coastal sediment.</title>
        <authorList>
            <person name="Yu W.X."/>
            <person name="Mu D.S."/>
            <person name="Du J.Z."/>
            <person name="Liang Y.Q."/>
        </authorList>
    </citation>
    <scope>NUCLEOTIDE SEQUENCE</scope>
    <source>
        <strain evidence="5">A06</strain>
    </source>
</reference>
<gene>
    <name evidence="5" type="ORF">N2K84_05335</name>
</gene>
<evidence type="ECO:0000313" key="6">
    <source>
        <dbReference type="Proteomes" id="UP001163821"/>
    </source>
</evidence>
<keyword evidence="1" id="KW-0378">Hydrolase</keyword>
<dbReference type="Proteomes" id="UP001163821">
    <property type="component" value="Unassembled WGS sequence"/>
</dbReference>
<accession>A0AA41Y2A2</accession>
<comment type="caution">
    <text evidence="5">The sequence shown here is derived from an EMBL/GenBank/DDBJ whole genome shotgun (WGS) entry which is preliminary data.</text>
</comment>
<dbReference type="InterPro" id="IPR001932">
    <property type="entry name" value="PPM-type_phosphatase-like_dom"/>
</dbReference>
<evidence type="ECO:0000256" key="3">
    <source>
        <dbReference type="SAM" id="Phobius"/>
    </source>
</evidence>
<name>A0AA41Y2A2_9BACT</name>